<comment type="caution">
    <text evidence="3">The sequence shown here is derived from an EMBL/GenBank/DDBJ whole genome shotgun (WGS) entry which is preliminary data.</text>
</comment>
<dbReference type="InterPro" id="IPR024047">
    <property type="entry name" value="MM3350-like_sf"/>
</dbReference>
<proteinExistence type="predicted"/>
<sequence length="176" mass="20626">MVYKFRIILDVKEDVFRDIVIQGDATLEDFHNVIVQSFGFAGNEMASFYLTDDDWNQGEEITLFDLSESGETRLMEETTIDSVVSEEEPKLLYVYDFFSMWTFFVELVEIAEEESAMSYPMLIHSHGSIPAEAPEKSFIADDFNEFEDEFSDFDMDEEDYGEFGYGDDNYREEDYY</sequence>
<protein>
    <recommendedName>
        <fullName evidence="2">Plasmid pRiA4b Orf3-like domain-containing protein</fullName>
    </recommendedName>
</protein>
<name>A0A5M4BB42_9FLAO</name>
<organism evidence="3 4">
    <name type="scientific">Capnocytophaga felis</name>
    <dbReference type="NCBI Taxonomy" id="2267611"/>
    <lineage>
        <taxon>Bacteria</taxon>
        <taxon>Pseudomonadati</taxon>
        <taxon>Bacteroidota</taxon>
        <taxon>Flavobacteriia</taxon>
        <taxon>Flavobacteriales</taxon>
        <taxon>Flavobacteriaceae</taxon>
        <taxon>Capnocytophaga</taxon>
    </lineage>
</organism>
<dbReference type="RefSeq" id="WP_155285427.1">
    <property type="nucleotide sequence ID" value="NZ_BLBC01000014.1"/>
</dbReference>
<feature type="domain" description="Plasmid pRiA4b Orf3-like" evidence="2">
    <location>
        <begin position="2"/>
        <end position="132"/>
    </location>
</feature>
<dbReference type="SUPFAM" id="SSF159941">
    <property type="entry name" value="MM3350-like"/>
    <property type="match status" value="1"/>
</dbReference>
<evidence type="ECO:0000256" key="1">
    <source>
        <dbReference type="SAM" id="MobiDB-lite"/>
    </source>
</evidence>
<evidence type="ECO:0000259" key="2">
    <source>
        <dbReference type="Pfam" id="PF07929"/>
    </source>
</evidence>
<gene>
    <name evidence="3" type="ORF">RCZ01_21060</name>
</gene>
<dbReference type="OrthoDB" id="666725at2"/>
<dbReference type="Proteomes" id="UP000398217">
    <property type="component" value="Unassembled WGS sequence"/>
</dbReference>
<evidence type="ECO:0000313" key="4">
    <source>
        <dbReference type="Proteomes" id="UP000398217"/>
    </source>
</evidence>
<evidence type="ECO:0000313" key="3">
    <source>
        <dbReference type="EMBL" id="GET46804.1"/>
    </source>
</evidence>
<dbReference type="EMBL" id="BLBC01000014">
    <property type="protein sequence ID" value="GET46804.1"/>
    <property type="molecule type" value="Genomic_DNA"/>
</dbReference>
<keyword evidence="4" id="KW-1185">Reference proteome</keyword>
<dbReference type="AlphaFoldDB" id="A0A5M4BB42"/>
<accession>A0A5M4BB42</accession>
<dbReference type="InterPro" id="IPR012912">
    <property type="entry name" value="Plasmid_pRiA4b_Orf3-like"/>
</dbReference>
<reference evidence="4" key="1">
    <citation type="journal article" date="2020" name="Int. J. Syst. Evol. Microbiol.">
        <title>Capnocytophaga felis sp. nov. isolated from the feline oral cavity.</title>
        <authorList>
            <person name="Suzuki M."/>
            <person name="Umeda K."/>
            <person name="Kimura M."/>
            <person name="Imaoka K."/>
            <person name="Morikawa S."/>
            <person name="Maeda K."/>
        </authorList>
    </citation>
    <scope>NUCLEOTIDE SEQUENCE [LARGE SCALE GENOMIC DNA]</scope>
    <source>
        <strain evidence="4">KC07070</strain>
    </source>
</reference>
<dbReference type="Gene3D" id="3.10.290.30">
    <property type="entry name" value="MM3350-like"/>
    <property type="match status" value="1"/>
</dbReference>
<feature type="region of interest" description="Disordered" evidence="1">
    <location>
        <begin position="156"/>
        <end position="176"/>
    </location>
</feature>
<dbReference type="Pfam" id="PF07929">
    <property type="entry name" value="PRiA4_ORF3"/>
    <property type="match status" value="1"/>
</dbReference>